<accession>A0A841JFF2</accession>
<keyword evidence="2" id="KW-0804">Transcription</keyword>
<evidence type="ECO:0000313" key="5">
    <source>
        <dbReference type="Proteomes" id="UP000548326"/>
    </source>
</evidence>
<name>A0A841JFF2_9SPHI</name>
<organism evidence="4 5">
    <name type="scientific">Mucilaginibacter lappiensis</name>
    <dbReference type="NCBI Taxonomy" id="354630"/>
    <lineage>
        <taxon>Bacteria</taxon>
        <taxon>Pseudomonadati</taxon>
        <taxon>Bacteroidota</taxon>
        <taxon>Sphingobacteriia</taxon>
        <taxon>Sphingobacteriales</taxon>
        <taxon>Sphingobacteriaceae</taxon>
        <taxon>Mucilaginibacter</taxon>
    </lineage>
</organism>
<dbReference type="Gene3D" id="3.40.50.880">
    <property type="match status" value="1"/>
</dbReference>
<feature type="domain" description="HTH araC/xylS-type" evidence="3">
    <location>
        <begin position="228"/>
        <end position="317"/>
    </location>
</feature>
<protein>
    <submittedName>
        <fullName evidence="4">Transcriptional regulator GlxA family with amidase domain</fullName>
    </submittedName>
</protein>
<dbReference type="RefSeq" id="WP_183587712.1">
    <property type="nucleotide sequence ID" value="NZ_JACHCA010000006.1"/>
</dbReference>
<dbReference type="Pfam" id="PF12833">
    <property type="entry name" value="HTH_18"/>
    <property type="match status" value="1"/>
</dbReference>
<dbReference type="SUPFAM" id="SSF52317">
    <property type="entry name" value="Class I glutamine amidotransferase-like"/>
    <property type="match status" value="1"/>
</dbReference>
<dbReference type="GO" id="GO:0043565">
    <property type="term" value="F:sequence-specific DNA binding"/>
    <property type="evidence" value="ECO:0007669"/>
    <property type="project" value="InterPro"/>
</dbReference>
<dbReference type="Pfam" id="PF01965">
    <property type="entry name" value="DJ-1_PfpI"/>
    <property type="match status" value="1"/>
</dbReference>
<dbReference type="AlphaFoldDB" id="A0A841JFF2"/>
<dbReference type="SUPFAM" id="SSF46689">
    <property type="entry name" value="Homeodomain-like"/>
    <property type="match status" value="1"/>
</dbReference>
<sequence>MEHNPQPIRQAVFMIPPKVHLLDITGPAHIFYEASGYGAPVELTFSAIGRQTQAVSSCSLAFHRLVPYADLVLEPGDLVFIPGLDAGLLLSDQFLAETRAFQYWLKKQHGQGVIICSVCTGAFLLAAAGLLDHRNCTTHWKFAERFKILYPKAKLQTSRLFVMEDRLYTSAGVASGIDLALYLVEQLWGAHLAARIAKEVVIYFRRAIDDPQLSVFLQYRNHLDDRIHQVQDLLSQSLDQRFSIEALAEKVNMSPRNLTRSFKKTTQLTIGAYLDKLRAERARQLIAGGHTLQAAALHCGLKSVSRLKQLLGAALQQ</sequence>
<gene>
    <name evidence="4" type="ORF">HDF22_002447</name>
</gene>
<dbReference type="InterPro" id="IPR018060">
    <property type="entry name" value="HTH_AraC"/>
</dbReference>
<evidence type="ECO:0000313" key="4">
    <source>
        <dbReference type="EMBL" id="MBB6128326.1"/>
    </source>
</evidence>
<comment type="caution">
    <text evidence="4">The sequence shown here is derived from an EMBL/GenBank/DDBJ whole genome shotgun (WGS) entry which is preliminary data.</text>
</comment>
<keyword evidence="1" id="KW-0805">Transcription regulation</keyword>
<dbReference type="EMBL" id="JACHCA010000006">
    <property type="protein sequence ID" value="MBB6128326.1"/>
    <property type="molecule type" value="Genomic_DNA"/>
</dbReference>
<dbReference type="SMART" id="SM00342">
    <property type="entry name" value="HTH_ARAC"/>
    <property type="match status" value="1"/>
</dbReference>
<evidence type="ECO:0000256" key="1">
    <source>
        <dbReference type="ARBA" id="ARBA00023015"/>
    </source>
</evidence>
<evidence type="ECO:0000256" key="2">
    <source>
        <dbReference type="ARBA" id="ARBA00023163"/>
    </source>
</evidence>
<evidence type="ECO:0000259" key="3">
    <source>
        <dbReference type="PROSITE" id="PS01124"/>
    </source>
</evidence>
<dbReference type="GO" id="GO:0003700">
    <property type="term" value="F:DNA-binding transcription factor activity"/>
    <property type="evidence" value="ECO:0007669"/>
    <property type="project" value="InterPro"/>
</dbReference>
<dbReference type="PANTHER" id="PTHR43130:SF3">
    <property type="entry name" value="HTH-TYPE TRANSCRIPTIONAL REGULATOR RV1931C"/>
    <property type="match status" value="1"/>
</dbReference>
<dbReference type="InterPro" id="IPR009057">
    <property type="entry name" value="Homeodomain-like_sf"/>
</dbReference>
<dbReference type="PROSITE" id="PS01124">
    <property type="entry name" value="HTH_ARAC_FAMILY_2"/>
    <property type="match status" value="1"/>
</dbReference>
<dbReference type="InterPro" id="IPR029062">
    <property type="entry name" value="Class_I_gatase-like"/>
</dbReference>
<reference evidence="4 5" key="1">
    <citation type="submission" date="2020-08" db="EMBL/GenBank/DDBJ databases">
        <title>Genomic Encyclopedia of Type Strains, Phase IV (KMG-V): Genome sequencing to study the core and pangenomes of soil and plant-associated prokaryotes.</title>
        <authorList>
            <person name="Whitman W."/>
        </authorList>
    </citation>
    <scope>NUCLEOTIDE SEQUENCE [LARGE SCALE GENOMIC DNA]</scope>
    <source>
        <strain evidence="4 5">MP601</strain>
    </source>
</reference>
<dbReference type="InterPro" id="IPR002818">
    <property type="entry name" value="DJ-1/PfpI"/>
</dbReference>
<proteinExistence type="predicted"/>
<dbReference type="PANTHER" id="PTHR43130">
    <property type="entry name" value="ARAC-FAMILY TRANSCRIPTIONAL REGULATOR"/>
    <property type="match status" value="1"/>
</dbReference>
<dbReference type="Gene3D" id="1.10.10.60">
    <property type="entry name" value="Homeodomain-like"/>
    <property type="match status" value="1"/>
</dbReference>
<dbReference type="InterPro" id="IPR052158">
    <property type="entry name" value="INH-QAR"/>
</dbReference>
<dbReference type="Proteomes" id="UP000548326">
    <property type="component" value="Unassembled WGS sequence"/>
</dbReference>